<organism evidence="1 2">
    <name type="scientific">Eumeta variegata</name>
    <name type="common">Bagworm moth</name>
    <name type="synonym">Eumeta japonica</name>
    <dbReference type="NCBI Taxonomy" id="151549"/>
    <lineage>
        <taxon>Eukaryota</taxon>
        <taxon>Metazoa</taxon>
        <taxon>Ecdysozoa</taxon>
        <taxon>Arthropoda</taxon>
        <taxon>Hexapoda</taxon>
        <taxon>Insecta</taxon>
        <taxon>Pterygota</taxon>
        <taxon>Neoptera</taxon>
        <taxon>Endopterygota</taxon>
        <taxon>Lepidoptera</taxon>
        <taxon>Glossata</taxon>
        <taxon>Ditrysia</taxon>
        <taxon>Tineoidea</taxon>
        <taxon>Psychidae</taxon>
        <taxon>Oiketicinae</taxon>
        <taxon>Eumeta</taxon>
    </lineage>
</organism>
<gene>
    <name evidence="1" type="ORF">EVAR_74401_1</name>
</gene>
<sequence length="127" mass="14363">MSRVEHHLNAPLVRRAKLSALLRRAVDIYQRQPIKGALPIADITAEPLNKRADNLATLHRCQGAAREGRRFVRRSARREVEKGLSSPRRINGAFWGEGRGGVRYREEPWEVRGLRRGGEGAQMICSV</sequence>
<keyword evidence="2" id="KW-1185">Reference proteome</keyword>
<protein>
    <submittedName>
        <fullName evidence="1">Uncharacterized protein</fullName>
    </submittedName>
</protein>
<dbReference type="EMBL" id="BGZK01000004">
    <property type="protein sequence ID" value="GBP00111.1"/>
    <property type="molecule type" value="Genomic_DNA"/>
</dbReference>
<proteinExistence type="predicted"/>
<evidence type="ECO:0000313" key="1">
    <source>
        <dbReference type="EMBL" id="GBP00111.1"/>
    </source>
</evidence>
<reference evidence="1 2" key="1">
    <citation type="journal article" date="2019" name="Commun. Biol.">
        <title>The bagworm genome reveals a unique fibroin gene that provides high tensile strength.</title>
        <authorList>
            <person name="Kono N."/>
            <person name="Nakamura H."/>
            <person name="Ohtoshi R."/>
            <person name="Tomita M."/>
            <person name="Numata K."/>
            <person name="Arakawa K."/>
        </authorList>
    </citation>
    <scope>NUCLEOTIDE SEQUENCE [LARGE SCALE GENOMIC DNA]</scope>
</reference>
<dbReference type="Proteomes" id="UP000299102">
    <property type="component" value="Unassembled WGS sequence"/>
</dbReference>
<dbReference type="AlphaFoldDB" id="A0A4C1SG77"/>
<evidence type="ECO:0000313" key="2">
    <source>
        <dbReference type="Proteomes" id="UP000299102"/>
    </source>
</evidence>
<comment type="caution">
    <text evidence="1">The sequence shown here is derived from an EMBL/GenBank/DDBJ whole genome shotgun (WGS) entry which is preliminary data.</text>
</comment>
<name>A0A4C1SG77_EUMVA</name>
<accession>A0A4C1SG77</accession>